<dbReference type="Proteomes" id="UP001233999">
    <property type="component" value="Unassembled WGS sequence"/>
</dbReference>
<evidence type="ECO:0000256" key="5">
    <source>
        <dbReference type="SAM" id="Phobius"/>
    </source>
</evidence>
<evidence type="ECO:0000259" key="6">
    <source>
        <dbReference type="Pfam" id="PF00135"/>
    </source>
</evidence>
<keyword evidence="3" id="KW-0378">Hydrolase</keyword>
<evidence type="ECO:0000313" key="7">
    <source>
        <dbReference type="EMBL" id="KAJ9579340.1"/>
    </source>
</evidence>
<comment type="caution">
    <text evidence="7">The sequence shown here is derived from an EMBL/GenBank/DDBJ whole genome shotgun (WGS) entry which is preliminary data.</text>
</comment>
<dbReference type="Gene3D" id="3.40.50.1820">
    <property type="entry name" value="alpha/beta hydrolase"/>
    <property type="match status" value="1"/>
</dbReference>
<sequence>LGPNCSIIEKLFRHLLCLMMVPNKGRIYERIRPKKIITLLFSYRREKMKIVRIYKHIPVISVLLIVVLKLFDNVIWYTDMNDQRFVEINNFDEHNTSSARAAHMCTYLTRCRTLKTSIMFSGKLRGSILTSRKGKQIYSFRGVRFAQPPVGELRFKAPVPPESWAGIRNATDDGLSCPQPRANGSYPTSEDCLFLNVYTTALSKNGNNPNRPVVVFFHSGGWYYNSGGSFLHGPQYLLDKDIVLVVTNYRLAALGFLSTGDDVLIGNYGMKDQVATLRWVQQNIAEFGGNPKDVTIAGCSVGAASIWLHMISPMSRGLFNKGISMSMGVNTLWDVTKDPVPQAKKQAALLNCPNDTSVEIAECLRGKGDQEIASTYFDMLTWEYQPLVEYTPIIEKDYGQERFLTENPMKTFLEGNFVKIPWMTGMTKDELDPWAYYIVRNKTLSEQFYDRFDVLAPVTLQYERGTQRSHLATQAFKEFYLHNQPITESSKRELGNLYSDALVRYGQHMTSKLACKLSDQPVYAYEFEYQGRYSHRYIPGTNTPFVLECVHHDDLIYLFYISLLFPEFTPEDPETQMVEKLTTLWANFIYTGNPTPNASEVLNNVIWEQMTTENLAYLSINSELKMKSGLYQDRMNIWDRYFPAKP</sequence>
<dbReference type="Pfam" id="PF00135">
    <property type="entry name" value="COesterase"/>
    <property type="match status" value="1"/>
</dbReference>
<name>A0AAD8E6Q0_DIPPU</name>
<comment type="similarity">
    <text evidence="1">Belongs to the type-B carboxylesterase/lipase family.</text>
</comment>
<reference evidence="7" key="1">
    <citation type="journal article" date="2023" name="IScience">
        <title>Live-bearing cockroach genome reveals convergent evolutionary mechanisms linked to viviparity in insects and beyond.</title>
        <authorList>
            <person name="Fouks B."/>
            <person name="Harrison M.C."/>
            <person name="Mikhailova A.A."/>
            <person name="Marchal E."/>
            <person name="English S."/>
            <person name="Carruthers M."/>
            <person name="Jennings E.C."/>
            <person name="Chiamaka E.L."/>
            <person name="Frigard R.A."/>
            <person name="Pippel M."/>
            <person name="Attardo G.M."/>
            <person name="Benoit J.B."/>
            <person name="Bornberg-Bauer E."/>
            <person name="Tobe S.S."/>
        </authorList>
    </citation>
    <scope>NUCLEOTIDE SEQUENCE</scope>
    <source>
        <strain evidence="7">Stay&amp;Tobe</strain>
    </source>
</reference>
<keyword evidence="5" id="KW-0812">Transmembrane</keyword>
<dbReference type="PANTHER" id="PTHR43142">
    <property type="entry name" value="CARBOXYLIC ESTER HYDROLASE"/>
    <property type="match status" value="1"/>
</dbReference>
<keyword evidence="8" id="KW-1185">Reference proteome</keyword>
<organism evidence="7 8">
    <name type="scientific">Diploptera punctata</name>
    <name type="common">Pacific beetle cockroach</name>
    <dbReference type="NCBI Taxonomy" id="6984"/>
    <lineage>
        <taxon>Eukaryota</taxon>
        <taxon>Metazoa</taxon>
        <taxon>Ecdysozoa</taxon>
        <taxon>Arthropoda</taxon>
        <taxon>Hexapoda</taxon>
        <taxon>Insecta</taxon>
        <taxon>Pterygota</taxon>
        <taxon>Neoptera</taxon>
        <taxon>Polyneoptera</taxon>
        <taxon>Dictyoptera</taxon>
        <taxon>Blattodea</taxon>
        <taxon>Blaberoidea</taxon>
        <taxon>Blaberidae</taxon>
        <taxon>Diplopterinae</taxon>
        <taxon>Diploptera</taxon>
    </lineage>
</organism>
<keyword evidence="5" id="KW-0472">Membrane</keyword>
<feature type="non-terminal residue" evidence="7">
    <location>
        <position position="646"/>
    </location>
</feature>
<dbReference type="SUPFAM" id="SSF53474">
    <property type="entry name" value="alpha/beta-Hydrolases"/>
    <property type="match status" value="1"/>
</dbReference>
<evidence type="ECO:0000313" key="8">
    <source>
        <dbReference type="Proteomes" id="UP001233999"/>
    </source>
</evidence>
<dbReference type="InterPro" id="IPR029058">
    <property type="entry name" value="AB_hydrolase_fold"/>
</dbReference>
<reference evidence="7" key="2">
    <citation type="submission" date="2023-05" db="EMBL/GenBank/DDBJ databases">
        <authorList>
            <person name="Fouks B."/>
        </authorList>
    </citation>
    <scope>NUCLEOTIDE SEQUENCE</scope>
    <source>
        <strain evidence="7">Stay&amp;Tobe</strain>
        <tissue evidence="7">Testes</tissue>
    </source>
</reference>
<accession>A0AAD8E6Q0</accession>
<keyword evidence="5" id="KW-1133">Transmembrane helix</keyword>
<evidence type="ECO:0000256" key="4">
    <source>
        <dbReference type="ARBA" id="ARBA00023180"/>
    </source>
</evidence>
<dbReference type="InterPro" id="IPR002018">
    <property type="entry name" value="CarbesteraseB"/>
</dbReference>
<evidence type="ECO:0000256" key="2">
    <source>
        <dbReference type="ARBA" id="ARBA00022487"/>
    </source>
</evidence>
<dbReference type="GO" id="GO:0052689">
    <property type="term" value="F:carboxylic ester hydrolase activity"/>
    <property type="evidence" value="ECO:0007669"/>
    <property type="project" value="UniProtKB-KW"/>
</dbReference>
<feature type="domain" description="Carboxylesterase type B" evidence="6">
    <location>
        <begin position="118"/>
        <end position="638"/>
    </location>
</feature>
<feature type="transmembrane region" description="Helical" evidence="5">
    <location>
        <begin position="53"/>
        <end position="71"/>
    </location>
</feature>
<keyword evidence="2" id="KW-0719">Serine esterase</keyword>
<evidence type="ECO:0000256" key="3">
    <source>
        <dbReference type="ARBA" id="ARBA00022801"/>
    </source>
</evidence>
<keyword evidence="4" id="KW-0325">Glycoprotein</keyword>
<dbReference type="EMBL" id="JASPKZ010008495">
    <property type="protein sequence ID" value="KAJ9579340.1"/>
    <property type="molecule type" value="Genomic_DNA"/>
</dbReference>
<gene>
    <name evidence="7" type="ORF">L9F63_024551</name>
</gene>
<evidence type="ECO:0000256" key="1">
    <source>
        <dbReference type="ARBA" id="ARBA00005964"/>
    </source>
</evidence>
<protein>
    <recommendedName>
        <fullName evidence="6">Carboxylesterase type B domain-containing protein</fullName>
    </recommendedName>
</protein>
<dbReference type="AlphaFoldDB" id="A0AAD8E6Q0"/>
<dbReference type="PANTHER" id="PTHR43142:SF1">
    <property type="entry name" value="CARBOXYLIC ESTER HYDROLASE"/>
    <property type="match status" value="1"/>
</dbReference>
<proteinExistence type="inferred from homology"/>